<dbReference type="RefSeq" id="WP_306750887.1">
    <property type="nucleotide sequence ID" value="NZ_NSDM01000033.1"/>
</dbReference>
<evidence type="ECO:0000256" key="3">
    <source>
        <dbReference type="ARBA" id="ARBA00022630"/>
    </source>
</evidence>
<comment type="caution">
    <text evidence="6">The sequence shown here is derived from an EMBL/GenBank/DDBJ whole genome shotgun (WGS) entry which is preliminary data.</text>
</comment>
<evidence type="ECO:0000256" key="4">
    <source>
        <dbReference type="ARBA" id="ARBA00022827"/>
    </source>
</evidence>
<comment type="similarity">
    <text evidence="2">Belongs to the oxygen-dependent FAD-linked oxidoreductase family.</text>
</comment>
<dbReference type="SUPFAM" id="SSF56176">
    <property type="entry name" value="FAD-binding/transporter-associated domain-like"/>
    <property type="match status" value="1"/>
</dbReference>
<keyword evidence="3" id="KW-0285">Flavoprotein</keyword>
<keyword evidence="5" id="KW-0560">Oxidoreductase</keyword>
<comment type="cofactor">
    <cofactor evidence="1">
        <name>FAD</name>
        <dbReference type="ChEBI" id="CHEBI:57692"/>
    </cofactor>
</comment>
<evidence type="ECO:0000313" key="7">
    <source>
        <dbReference type="Proteomes" id="UP001225605"/>
    </source>
</evidence>
<dbReference type="InterPro" id="IPR016169">
    <property type="entry name" value="FAD-bd_PCMH_sub2"/>
</dbReference>
<dbReference type="Proteomes" id="UP001225605">
    <property type="component" value="Unassembled WGS sequence"/>
</dbReference>
<proteinExistence type="inferred from homology"/>
<sequence length="253" mass="26216">MGVAGLAADNLLSAEVVLADGAVVTAGDASQPDLLWALRGGGGKSEAPDEVATHVGFGTEADGTPVLFVSSAWSGGPEEAVRRITQFHHPGRPLRSTSGATPYGDMVRRWGDVFVADERNYALRTVSLPALTAPAVDALVDAAAPMSSPLDAINIHHCHGTAIRVPLSAMAFGLRQEHLVTGIIASWRPVDGQLADISGVEHRTWADRTAESATAAARDSGEQCFIPLCPVPGIRGPWAGGLGPSARPPTDPV</sequence>
<dbReference type="Gene3D" id="3.40.462.20">
    <property type="match status" value="1"/>
</dbReference>
<evidence type="ECO:0000256" key="2">
    <source>
        <dbReference type="ARBA" id="ARBA00005466"/>
    </source>
</evidence>
<dbReference type="EMBL" id="NSDM01000033">
    <property type="protein sequence ID" value="MDQ2589195.1"/>
    <property type="molecule type" value="Genomic_DNA"/>
</dbReference>
<evidence type="ECO:0000256" key="1">
    <source>
        <dbReference type="ARBA" id="ARBA00001974"/>
    </source>
</evidence>
<dbReference type="PANTHER" id="PTHR42973">
    <property type="entry name" value="BINDING OXIDOREDUCTASE, PUTATIVE (AFU_ORTHOLOGUE AFUA_1G17690)-RELATED"/>
    <property type="match status" value="1"/>
</dbReference>
<accession>A0ABU0XAS9</accession>
<protein>
    <submittedName>
        <fullName evidence="6">Uncharacterized protein</fullName>
    </submittedName>
</protein>
<dbReference type="InterPro" id="IPR050416">
    <property type="entry name" value="FAD-linked_Oxidoreductase"/>
</dbReference>
<evidence type="ECO:0000313" key="6">
    <source>
        <dbReference type="EMBL" id="MDQ2589195.1"/>
    </source>
</evidence>
<dbReference type="PANTHER" id="PTHR42973:SF39">
    <property type="entry name" value="FAD-BINDING PCMH-TYPE DOMAIN-CONTAINING PROTEIN"/>
    <property type="match status" value="1"/>
</dbReference>
<reference evidence="6 7" key="1">
    <citation type="submission" date="2017-06" db="EMBL/GenBank/DDBJ databases">
        <title>Cultured bacterium strain Saccharothrix yanglingensis Hhs.015.</title>
        <authorList>
            <person name="Xia Y."/>
        </authorList>
    </citation>
    <scope>NUCLEOTIDE SEQUENCE [LARGE SCALE GENOMIC DNA]</scope>
    <source>
        <strain evidence="6 7">Hhs.015</strain>
    </source>
</reference>
<dbReference type="Gene3D" id="3.30.465.10">
    <property type="match status" value="1"/>
</dbReference>
<keyword evidence="4" id="KW-0274">FAD</keyword>
<name>A0ABU0XAS9_9PSEU</name>
<dbReference type="InterPro" id="IPR036318">
    <property type="entry name" value="FAD-bd_PCMH-like_sf"/>
</dbReference>
<evidence type="ECO:0000256" key="5">
    <source>
        <dbReference type="ARBA" id="ARBA00023002"/>
    </source>
</evidence>
<organism evidence="6 7">
    <name type="scientific">Saccharothrix yanglingensis</name>
    <dbReference type="NCBI Taxonomy" id="659496"/>
    <lineage>
        <taxon>Bacteria</taxon>
        <taxon>Bacillati</taxon>
        <taxon>Actinomycetota</taxon>
        <taxon>Actinomycetes</taxon>
        <taxon>Pseudonocardiales</taxon>
        <taxon>Pseudonocardiaceae</taxon>
        <taxon>Saccharothrix</taxon>
    </lineage>
</organism>
<keyword evidence="7" id="KW-1185">Reference proteome</keyword>
<gene>
    <name evidence="6" type="ORF">CKY47_35785</name>
</gene>